<keyword evidence="2" id="KW-0547">Nucleotide-binding</keyword>
<keyword evidence="7" id="KW-1185">Reference proteome</keyword>
<reference evidence="6" key="1">
    <citation type="submission" date="2025-05" db="UniProtKB">
        <authorList>
            <consortium name="Ensembl"/>
        </authorList>
    </citation>
    <scope>IDENTIFICATION</scope>
</reference>
<dbReference type="Ensembl" id="ENSCCRT00000203745.1">
    <property type="protein sequence ID" value="ENSCCRP00000147681.1"/>
    <property type="gene ID" value="ENSCCRG00000012181.2"/>
</dbReference>
<dbReference type="Gene3D" id="3.40.50.300">
    <property type="entry name" value="P-loop containing nucleotide triphosphate hydrolases"/>
    <property type="match status" value="1"/>
</dbReference>
<proteinExistence type="inferred from homology"/>
<evidence type="ECO:0000256" key="3">
    <source>
        <dbReference type="ARBA" id="ARBA00023134"/>
    </source>
</evidence>
<dbReference type="InterPro" id="IPR027417">
    <property type="entry name" value="P-loop_NTPase"/>
</dbReference>
<dbReference type="InterPro" id="IPR045058">
    <property type="entry name" value="GIMA/IAN/Toc"/>
</dbReference>
<dbReference type="SUPFAM" id="SSF52540">
    <property type="entry name" value="P-loop containing nucleoside triphosphate hydrolases"/>
    <property type="match status" value="1"/>
</dbReference>
<name>A0A8C1EPW0_CYPCA</name>
<dbReference type="AlphaFoldDB" id="A0A8C1EPW0"/>
<sequence length="303" mass="33199">MESSYKDLRIQRKTGAGKSSSGNIILGQKVFEAHLSSESVTEECQQYQQKVESRKISAIDTSGPSVSSISEEQLKEEILKCVEMSVLGLHGFLDEKITDEEETVKWIQENFGEEAARYTINMFTRGDQLNTPIEYECMTTDDQINEAGKGRYHVFSNTDVENRSQVTEKIDKMVEENGRQHYTNEMYQETQRRSLEEEENLEAEEPLSLAQKAAFVGAGMLGGVIGIAGAIVGGVAHGAIGLVAAPVALIAAGVALMAEGGALTIEHALKVFKEQKGNEGNLTELREEGSEQDVINNNSSMIT</sequence>
<evidence type="ECO:0000313" key="6">
    <source>
        <dbReference type="Ensembl" id="ENSCCRP00000080540.2"/>
    </source>
</evidence>
<dbReference type="GO" id="GO:0005525">
    <property type="term" value="F:GTP binding"/>
    <property type="evidence" value="ECO:0007669"/>
    <property type="project" value="UniProtKB-KW"/>
</dbReference>
<protein>
    <recommendedName>
        <fullName evidence="5">AIG1-type G domain-containing protein</fullName>
    </recommendedName>
</protein>
<comment type="similarity">
    <text evidence="1">Belongs to the TRAFAC class TrmE-Era-EngA-EngB-Septin-like GTPase superfamily. AIG1/Toc34/Toc159-like paraseptin GTPase family. IAN subfamily.</text>
</comment>
<keyword evidence="3" id="KW-0342">GTP-binding</keyword>
<dbReference type="PROSITE" id="PS51720">
    <property type="entry name" value="G_AIG1"/>
    <property type="match status" value="1"/>
</dbReference>
<evidence type="ECO:0000256" key="2">
    <source>
        <dbReference type="ARBA" id="ARBA00022741"/>
    </source>
</evidence>
<dbReference type="OMA" id="TNEMYME"/>
<evidence type="ECO:0000256" key="4">
    <source>
        <dbReference type="SAM" id="Phobius"/>
    </source>
</evidence>
<organism evidence="6 7">
    <name type="scientific">Cyprinus carpio carpio</name>
    <dbReference type="NCBI Taxonomy" id="630221"/>
    <lineage>
        <taxon>Eukaryota</taxon>
        <taxon>Metazoa</taxon>
        <taxon>Chordata</taxon>
        <taxon>Craniata</taxon>
        <taxon>Vertebrata</taxon>
        <taxon>Euteleostomi</taxon>
        <taxon>Actinopterygii</taxon>
        <taxon>Neopterygii</taxon>
        <taxon>Teleostei</taxon>
        <taxon>Ostariophysi</taxon>
        <taxon>Cypriniformes</taxon>
        <taxon>Cyprinidae</taxon>
        <taxon>Cyprininae</taxon>
        <taxon>Cyprinus</taxon>
    </lineage>
</organism>
<keyword evidence="4" id="KW-0812">Transmembrane</keyword>
<dbReference type="Pfam" id="PF04548">
    <property type="entry name" value="AIG1"/>
    <property type="match status" value="1"/>
</dbReference>
<accession>A0A8C1EPW0</accession>
<feature type="transmembrane region" description="Helical" evidence="4">
    <location>
        <begin position="238"/>
        <end position="258"/>
    </location>
</feature>
<evidence type="ECO:0000313" key="7">
    <source>
        <dbReference type="Proteomes" id="UP001108240"/>
    </source>
</evidence>
<dbReference type="PANTHER" id="PTHR10903">
    <property type="entry name" value="GTPASE, IMAP FAMILY MEMBER-RELATED"/>
    <property type="match status" value="1"/>
</dbReference>
<dbReference type="GeneTree" id="ENSGT01140000282522"/>
<feature type="transmembrane region" description="Helical" evidence="4">
    <location>
        <begin position="213"/>
        <end position="232"/>
    </location>
</feature>
<dbReference type="Proteomes" id="UP001108240">
    <property type="component" value="Unplaced"/>
</dbReference>
<dbReference type="PANTHER" id="PTHR10903:SF188">
    <property type="entry name" value="GTPASE IMAP FAMILY MEMBER 2-LIKE-RELATED"/>
    <property type="match status" value="1"/>
</dbReference>
<keyword evidence="4" id="KW-0472">Membrane</keyword>
<dbReference type="Ensembl" id="ENSCCRT00000087402.2">
    <property type="protein sequence ID" value="ENSCCRP00000080540.2"/>
    <property type="gene ID" value="ENSCCRG00000012181.2"/>
</dbReference>
<evidence type="ECO:0000256" key="1">
    <source>
        <dbReference type="ARBA" id="ARBA00008535"/>
    </source>
</evidence>
<evidence type="ECO:0000259" key="5">
    <source>
        <dbReference type="PROSITE" id="PS51720"/>
    </source>
</evidence>
<feature type="domain" description="AIG1-type G" evidence="5">
    <location>
        <begin position="3"/>
        <end position="191"/>
    </location>
</feature>
<keyword evidence="4" id="KW-1133">Transmembrane helix</keyword>
<dbReference type="InterPro" id="IPR006703">
    <property type="entry name" value="G_AIG1"/>
</dbReference>